<proteinExistence type="predicted"/>
<evidence type="ECO:0000313" key="1">
    <source>
        <dbReference type="EMBL" id="CAO86282.1"/>
    </source>
</evidence>
<name>A8Y9Y6_MICA7</name>
<accession>A8Y9Y6</accession>
<dbReference type="EMBL" id="AM778866">
    <property type="protein sequence ID" value="CAO86282.1"/>
    <property type="molecule type" value="Genomic_DNA"/>
</dbReference>
<organism evidence="1">
    <name type="scientific">Microcystis aeruginosa (strain PCC 7806)</name>
    <dbReference type="NCBI Taxonomy" id="267872"/>
    <lineage>
        <taxon>Bacteria</taxon>
        <taxon>Bacillati</taxon>
        <taxon>Cyanobacteriota</taxon>
        <taxon>Cyanophyceae</taxon>
        <taxon>Oscillatoriophycideae</taxon>
        <taxon>Chroococcales</taxon>
        <taxon>Microcystaceae</taxon>
        <taxon>Microcystis</taxon>
    </lineage>
</organism>
<protein>
    <submittedName>
        <fullName evidence="1">Similarity. Hypothetical start</fullName>
    </submittedName>
</protein>
<sequence length="79" mass="8895">MYQFFRSPPAPSPILYKSPSALLFTLIPLLNQIYLPIIPPPYPILTPISPGITLFHYNLQLLHSQTLYFQTPPPCPGST</sequence>
<dbReference type="AlphaFoldDB" id="A8Y9Y6"/>
<gene>
    <name evidence="1" type="ORF">IPF_3113</name>
</gene>
<reference evidence="1" key="1">
    <citation type="submission" date="2007-08" db="EMBL/GenBank/DDBJ databases">
        <authorList>
            <person name="Frangeul L."/>
        </authorList>
    </citation>
    <scope>NUCLEOTIDE SEQUENCE</scope>
    <source>
        <strain evidence="1">PCC 7806</strain>
    </source>
</reference>